<feature type="compositionally biased region" description="Basic and acidic residues" evidence="1">
    <location>
        <begin position="30"/>
        <end position="47"/>
    </location>
</feature>
<reference evidence="2" key="1">
    <citation type="journal article" date="2014" name="Front. Microbiol.">
        <title>High frequency of phylogenetically diverse reductive dehalogenase-homologous genes in deep subseafloor sedimentary metagenomes.</title>
        <authorList>
            <person name="Kawai M."/>
            <person name="Futagami T."/>
            <person name="Toyoda A."/>
            <person name="Takaki Y."/>
            <person name="Nishi S."/>
            <person name="Hori S."/>
            <person name="Arai W."/>
            <person name="Tsubouchi T."/>
            <person name="Morono Y."/>
            <person name="Uchiyama I."/>
            <person name="Ito T."/>
            <person name="Fujiyama A."/>
            <person name="Inagaki F."/>
            <person name="Takami H."/>
        </authorList>
    </citation>
    <scope>NUCLEOTIDE SEQUENCE</scope>
    <source>
        <strain evidence="2">Expedition CK06-06</strain>
    </source>
</reference>
<evidence type="ECO:0000313" key="2">
    <source>
        <dbReference type="EMBL" id="GAI71127.1"/>
    </source>
</evidence>
<comment type="caution">
    <text evidence="2">The sequence shown here is derived from an EMBL/GenBank/DDBJ whole genome shotgun (WGS) entry which is preliminary data.</text>
</comment>
<gene>
    <name evidence="2" type="ORF">S12H4_03375</name>
</gene>
<organism evidence="2">
    <name type="scientific">marine sediment metagenome</name>
    <dbReference type="NCBI Taxonomy" id="412755"/>
    <lineage>
        <taxon>unclassified sequences</taxon>
        <taxon>metagenomes</taxon>
        <taxon>ecological metagenomes</taxon>
    </lineage>
</organism>
<protein>
    <submittedName>
        <fullName evidence="2">Uncharacterized protein</fullName>
    </submittedName>
</protein>
<sequence>MSVKEKLVDTVKAFAKAEKESKLAVSETVKQVKESRQTQKEQQRRPS</sequence>
<evidence type="ECO:0000256" key="1">
    <source>
        <dbReference type="SAM" id="MobiDB-lite"/>
    </source>
</evidence>
<proteinExistence type="predicted"/>
<feature type="region of interest" description="Disordered" evidence="1">
    <location>
        <begin position="25"/>
        <end position="47"/>
    </location>
</feature>
<name>X1QRE9_9ZZZZ</name>
<accession>X1QRE9</accession>
<dbReference type="EMBL" id="BARW01000938">
    <property type="protein sequence ID" value="GAI71127.1"/>
    <property type="molecule type" value="Genomic_DNA"/>
</dbReference>
<dbReference type="AlphaFoldDB" id="X1QRE9"/>